<evidence type="ECO:0000259" key="3">
    <source>
        <dbReference type="SMART" id="SM00945"/>
    </source>
</evidence>
<evidence type="ECO:0000313" key="5">
    <source>
        <dbReference type="Proteomes" id="UP000092691"/>
    </source>
</evidence>
<dbReference type="OrthoDB" id="8303968at2"/>
<dbReference type="AlphaFoldDB" id="A0A1B1CK94"/>
<evidence type="ECO:0000256" key="1">
    <source>
        <dbReference type="ARBA" id="ARBA00022884"/>
    </source>
</evidence>
<reference evidence="4 5" key="1">
    <citation type="submission" date="2016-06" db="EMBL/GenBank/DDBJ databases">
        <title>Microsymbionts genomes from the relict species Vavilovia formosa.</title>
        <authorList>
            <person name="Chirak E."/>
            <person name="Kimeklis A."/>
            <person name="Andronov E."/>
        </authorList>
    </citation>
    <scope>NUCLEOTIDE SEQUENCE [LARGE SCALE GENOMIC DNA]</scope>
    <source>
        <strain evidence="4 5">Vaf10</strain>
        <plasmid evidence="5">Plasmid unnamed7</plasmid>
    </source>
</reference>
<dbReference type="GO" id="GO:0003723">
    <property type="term" value="F:RNA binding"/>
    <property type="evidence" value="ECO:0007669"/>
    <property type="project" value="UniProtKB-KW"/>
</dbReference>
<keyword evidence="1" id="KW-0694">RNA-binding</keyword>
<name>A0A1B1CK94_RHILE</name>
<gene>
    <name evidence="4" type="ORF">BA011_40485</name>
</gene>
<keyword evidence="4" id="KW-0614">Plasmid</keyword>
<dbReference type="Proteomes" id="UP000092691">
    <property type="component" value="Plasmid unnamed7"/>
</dbReference>
<dbReference type="SUPFAM" id="SSF48657">
    <property type="entry name" value="FinO-like"/>
    <property type="match status" value="1"/>
</dbReference>
<evidence type="ECO:0000256" key="2">
    <source>
        <dbReference type="SAM" id="MobiDB-lite"/>
    </source>
</evidence>
<dbReference type="SMART" id="SM00945">
    <property type="entry name" value="ProQ"/>
    <property type="match status" value="1"/>
</dbReference>
<protein>
    <submittedName>
        <fullName evidence="4">ProQ/FINO family protein</fullName>
    </submittedName>
</protein>
<accession>A0A1B1CK94</accession>
<dbReference type="Gene3D" id="1.10.1710.10">
    <property type="entry name" value="ProQ/FinO domain"/>
    <property type="match status" value="1"/>
</dbReference>
<dbReference type="InterPro" id="IPR036442">
    <property type="entry name" value="ProQ/FinO_sf"/>
</dbReference>
<proteinExistence type="predicted"/>
<dbReference type="InterPro" id="IPR016103">
    <property type="entry name" value="ProQ/FinO"/>
</dbReference>
<sequence length="168" mass="18263">MTKPWMVSRGPIVAADIDIRKAEAINALLVRPIGILPSKLGDHIRPFAIGLFEEIRALLKPGVGVTTLRRAVAAFVHSKRYYFASAQPDSFRHDIDGRQLEPMSDDDRMTAQNRFLALKQKTAADADGRSDSSSSSPPPAASAMTKSEQIRAALLGRGKSQRSSSTAF</sequence>
<feature type="region of interest" description="Disordered" evidence="2">
    <location>
        <begin position="120"/>
        <end position="148"/>
    </location>
</feature>
<dbReference type="RefSeq" id="WP_065283694.1">
    <property type="nucleotide sequence ID" value="NZ_CP016288.1"/>
</dbReference>
<dbReference type="Pfam" id="PF04352">
    <property type="entry name" value="ProQ"/>
    <property type="match status" value="1"/>
</dbReference>
<dbReference type="EMBL" id="CP016288">
    <property type="protein sequence ID" value="ANP90195.1"/>
    <property type="molecule type" value="Genomic_DNA"/>
</dbReference>
<geneLocation type="plasmid" evidence="4 5">
    <name>unnamed7</name>
</geneLocation>
<evidence type="ECO:0000313" key="4">
    <source>
        <dbReference type="EMBL" id="ANP90195.1"/>
    </source>
</evidence>
<organism evidence="4 5">
    <name type="scientific">Rhizobium leguminosarum</name>
    <dbReference type="NCBI Taxonomy" id="384"/>
    <lineage>
        <taxon>Bacteria</taxon>
        <taxon>Pseudomonadati</taxon>
        <taxon>Pseudomonadota</taxon>
        <taxon>Alphaproteobacteria</taxon>
        <taxon>Hyphomicrobiales</taxon>
        <taxon>Rhizobiaceae</taxon>
        <taxon>Rhizobium/Agrobacterium group</taxon>
        <taxon>Rhizobium</taxon>
    </lineage>
</organism>
<feature type="domain" description="ProQ/FinO" evidence="3">
    <location>
        <begin position="20"/>
        <end position="131"/>
    </location>
</feature>